<proteinExistence type="predicted"/>
<sequence>MRFEAFCSAVCQTARAAMHIMQRPSQPQPELISGLQDFPNCCFEMFAQGMACLMKLLGAACIALSYLPPELCLRGTHPISSSALPHMSVRSCREGEEMQRTKIGG</sequence>
<reference evidence="1 2" key="1">
    <citation type="submission" date="2020-02" db="EMBL/GenBank/DDBJ databases">
        <title>Draft genome sequence of Haematococcus lacustris strain NIES-144.</title>
        <authorList>
            <person name="Morimoto D."/>
            <person name="Nakagawa S."/>
            <person name="Yoshida T."/>
            <person name="Sawayama S."/>
        </authorList>
    </citation>
    <scope>NUCLEOTIDE SEQUENCE [LARGE SCALE GENOMIC DNA]</scope>
    <source>
        <strain evidence="1 2">NIES-144</strain>
    </source>
</reference>
<accession>A0A699ZF45</accession>
<dbReference type="EMBL" id="BLLF01001236">
    <property type="protein sequence ID" value="GFH18009.1"/>
    <property type="molecule type" value="Genomic_DNA"/>
</dbReference>
<comment type="caution">
    <text evidence="1">The sequence shown here is derived from an EMBL/GenBank/DDBJ whole genome shotgun (WGS) entry which is preliminary data.</text>
</comment>
<dbReference type="Proteomes" id="UP000485058">
    <property type="component" value="Unassembled WGS sequence"/>
</dbReference>
<protein>
    <submittedName>
        <fullName evidence="1">Uncharacterized protein</fullName>
    </submittedName>
</protein>
<organism evidence="1 2">
    <name type="scientific">Haematococcus lacustris</name>
    <name type="common">Green alga</name>
    <name type="synonym">Haematococcus pluvialis</name>
    <dbReference type="NCBI Taxonomy" id="44745"/>
    <lineage>
        <taxon>Eukaryota</taxon>
        <taxon>Viridiplantae</taxon>
        <taxon>Chlorophyta</taxon>
        <taxon>core chlorophytes</taxon>
        <taxon>Chlorophyceae</taxon>
        <taxon>CS clade</taxon>
        <taxon>Chlamydomonadales</taxon>
        <taxon>Haematococcaceae</taxon>
        <taxon>Haematococcus</taxon>
    </lineage>
</organism>
<evidence type="ECO:0000313" key="1">
    <source>
        <dbReference type="EMBL" id="GFH18009.1"/>
    </source>
</evidence>
<name>A0A699ZF45_HAELA</name>
<gene>
    <name evidence="1" type="ORF">HaLaN_14742</name>
</gene>
<dbReference type="AlphaFoldDB" id="A0A699ZF45"/>
<keyword evidence="2" id="KW-1185">Reference proteome</keyword>
<evidence type="ECO:0000313" key="2">
    <source>
        <dbReference type="Proteomes" id="UP000485058"/>
    </source>
</evidence>